<keyword evidence="2 4" id="KW-0819">tRNA processing</keyword>
<gene>
    <name evidence="4 7" type="primary">truA</name>
    <name evidence="7" type="ORF">IXB28_08855</name>
</gene>
<evidence type="ECO:0000259" key="6">
    <source>
        <dbReference type="Pfam" id="PF01416"/>
    </source>
</evidence>
<dbReference type="PIRSF" id="PIRSF001430">
    <property type="entry name" value="tRNA_psdUrid_synth"/>
    <property type="match status" value="1"/>
</dbReference>
<dbReference type="InterPro" id="IPR020097">
    <property type="entry name" value="PsdUridine_synth_TruA_a/b_dom"/>
</dbReference>
<dbReference type="Proteomes" id="UP001196661">
    <property type="component" value="Unassembled WGS sequence"/>
</dbReference>
<feature type="domain" description="Pseudouridine synthase I TruA alpha/beta" evidence="6">
    <location>
        <begin position="167"/>
        <end position="265"/>
    </location>
</feature>
<dbReference type="EMBL" id="JADOER010000007">
    <property type="protein sequence ID" value="MBT9312311.1"/>
    <property type="molecule type" value="Genomic_DNA"/>
</dbReference>
<dbReference type="HAMAP" id="MF_00171">
    <property type="entry name" value="TruA"/>
    <property type="match status" value="1"/>
</dbReference>
<dbReference type="PANTHER" id="PTHR11142">
    <property type="entry name" value="PSEUDOURIDYLATE SYNTHASE"/>
    <property type="match status" value="1"/>
</dbReference>
<feature type="domain" description="Pseudouridine synthase I TruA alpha/beta" evidence="6">
    <location>
        <begin position="26"/>
        <end position="123"/>
    </location>
</feature>
<feature type="binding site" evidence="4">
    <location>
        <position position="129"/>
    </location>
    <ligand>
        <name>substrate</name>
    </ligand>
</feature>
<evidence type="ECO:0000256" key="1">
    <source>
        <dbReference type="ARBA" id="ARBA00009375"/>
    </source>
</evidence>
<feature type="active site" description="Nucleophile" evidence="4">
    <location>
        <position position="71"/>
    </location>
</feature>
<proteinExistence type="inferred from homology"/>
<dbReference type="RefSeq" id="WP_215618208.1">
    <property type="nucleotide sequence ID" value="NZ_JADOER010000007.1"/>
</dbReference>
<dbReference type="InterPro" id="IPR020095">
    <property type="entry name" value="PsdUridine_synth_TruA_C"/>
</dbReference>
<evidence type="ECO:0000256" key="2">
    <source>
        <dbReference type="ARBA" id="ARBA00022694"/>
    </source>
</evidence>
<dbReference type="EC" id="5.4.99.12" evidence="4"/>
<name>A0ABS5Y3D1_9CYAN</name>
<dbReference type="NCBIfam" id="TIGR00071">
    <property type="entry name" value="hisT_truA"/>
    <property type="match status" value="1"/>
</dbReference>
<dbReference type="GO" id="GO:0160147">
    <property type="term" value="F:tRNA pseudouridine(38-40) synthase activity"/>
    <property type="evidence" value="ECO:0007669"/>
    <property type="project" value="UniProtKB-EC"/>
</dbReference>
<organism evidence="7 8">
    <name type="scientific">Leptothoe kymatousa TAU-MAC 1615</name>
    <dbReference type="NCBI Taxonomy" id="2364775"/>
    <lineage>
        <taxon>Bacteria</taxon>
        <taxon>Bacillati</taxon>
        <taxon>Cyanobacteriota</taxon>
        <taxon>Cyanophyceae</taxon>
        <taxon>Nodosilineales</taxon>
        <taxon>Cymatolegaceae</taxon>
        <taxon>Leptothoe</taxon>
        <taxon>Leptothoe kymatousa</taxon>
    </lineage>
</organism>
<protein>
    <recommendedName>
        <fullName evidence="4">tRNA pseudouridine synthase A</fullName>
        <ecNumber evidence="4">5.4.99.12</ecNumber>
    </recommendedName>
    <alternativeName>
        <fullName evidence="4">tRNA pseudouridine(38-40) synthase</fullName>
    </alternativeName>
    <alternativeName>
        <fullName evidence="4">tRNA pseudouridylate synthase I</fullName>
    </alternativeName>
    <alternativeName>
        <fullName evidence="4">tRNA-uridine isomerase I</fullName>
    </alternativeName>
</protein>
<comment type="subunit">
    <text evidence="4">Homodimer.</text>
</comment>
<accession>A0ABS5Y3D1</accession>
<dbReference type="Pfam" id="PF01416">
    <property type="entry name" value="PseudoU_synth_1"/>
    <property type="match status" value="2"/>
</dbReference>
<dbReference type="PANTHER" id="PTHR11142:SF0">
    <property type="entry name" value="TRNA PSEUDOURIDINE SYNTHASE-LIKE 1"/>
    <property type="match status" value="1"/>
</dbReference>
<dbReference type="SUPFAM" id="SSF55120">
    <property type="entry name" value="Pseudouridine synthase"/>
    <property type="match status" value="1"/>
</dbReference>
<dbReference type="InterPro" id="IPR020094">
    <property type="entry name" value="TruA/RsuA/RluB/E/F_N"/>
</dbReference>
<keyword evidence="8" id="KW-1185">Reference proteome</keyword>
<keyword evidence="3 4" id="KW-0413">Isomerase</keyword>
<evidence type="ECO:0000256" key="4">
    <source>
        <dbReference type="HAMAP-Rule" id="MF_00171"/>
    </source>
</evidence>
<evidence type="ECO:0000256" key="3">
    <source>
        <dbReference type="ARBA" id="ARBA00023235"/>
    </source>
</evidence>
<comment type="function">
    <text evidence="4">Formation of pseudouridine at positions 38, 39 and 40 in the anticodon stem and loop of transfer RNAs.</text>
</comment>
<comment type="catalytic activity">
    <reaction evidence="4 5">
        <text>uridine(38/39/40) in tRNA = pseudouridine(38/39/40) in tRNA</text>
        <dbReference type="Rhea" id="RHEA:22376"/>
        <dbReference type="Rhea" id="RHEA-COMP:10085"/>
        <dbReference type="Rhea" id="RHEA-COMP:10087"/>
        <dbReference type="ChEBI" id="CHEBI:65314"/>
        <dbReference type="ChEBI" id="CHEBI:65315"/>
        <dbReference type="EC" id="5.4.99.12"/>
    </reaction>
</comment>
<dbReference type="Gene3D" id="3.30.70.580">
    <property type="entry name" value="Pseudouridine synthase I, catalytic domain, N-terminal subdomain"/>
    <property type="match status" value="1"/>
</dbReference>
<comment type="caution">
    <text evidence="7">The sequence shown here is derived from an EMBL/GenBank/DDBJ whole genome shotgun (WGS) entry which is preliminary data.</text>
</comment>
<dbReference type="InterPro" id="IPR020103">
    <property type="entry name" value="PsdUridine_synth_cat_dom_sf"/>
</dbReference>
<sequence>MADRTLAKQLSAVSKDAQGTQRVAIVVQYQGTHFYGWQRQPEKRTVQGEIEAAIELLLEYKVTIHGAGRTDTGVHAAAQVAHFDAPKVIPAYRWAAILNHRLSEDIVIRASAHVPDDWHAQYSAQWRRYRYTIYTDTYPNLFIRPYAWHFYHEPLDEQLMQAALTPMVGYHDLAAFHRAGSSRSHSWVELQVAKCLRRGPFVQVELQAAGFLYGMVRLVMGLLVMVGRGRMSPVAFTELWQSRRRDLVKHAAPARGLCLLRVGYDHFPFASDAWFDTQPQLTLHSSAKDMAV</sequence>
<evidence type="ECO:0000313" key="8">
    <source>
        <dbReference type="Proteomes" id="UP001196661"/>
    </source>
</evidence>
<comment type="similarity">
    <text evidence="1 4 5">Belongs to the tRNA pseudouridine synthase TruA family.</text>
</comment>
<dbReference type="CDD" id="cd02570">
    <property type="entry name" value="PseudoU_synth_EcTruA"/>
    <property type="match status" value="1"/>
</dbReference>
<evidence type="ECO:0000256" key="5">
    <source>
        <dbReference type="RuleBase" id="RU003792"/>
    </source>
</evidence>
<dbReference type="Gene3D" id="3.30.70.660">
    <property type="entry name" value="Pseudouridine synthase I, catalytic domain, C-terminal subdomain"/>
    <property type="match status" value="1"/>
</dbReference>
<evidence type="ECO:0000313" key="7">
    <source>
        <dbReference type="EMBL" id="MBT9312311.1"/>
    </source>
</evidence>
<comment type="caution">
    <text evidence="4">Lacks conserved residue(s) required for the propagation of feature annotation.</text>
</comment>
<dbReference type="InterPro" id="IPR001406">
    <property type="entry name" value="PsdUridine_synth_TruA"/>
</dbReference>
<reference evidence="7 8" key="1">
    <citation type="journal article" date="2021" name="Mar. Drugs">
        <title>Genome Reduction and Secondary Metabolism of the Marine Sponge-Associated Cyanobacterium Leptothoe.</title>
        <authorList>
            <person name="Konstantinou D."/>
            <person name="Popin R.V."/>
            <person name="Fewer D.P."/>
            <person name="Sivonen K."/>
            <person name="Gkelis S."/>
        </authorList>
    </citation>
    <scope>NUCLEOTIDE SEQUENCE [LARGE SCALE GENOMIC DNA]</scope>
    <source>
        <strain evidence="7 8">TAU-MAC 1615</strain>
    </source>
</reference>